<dbReference type="SMART" id="SM00298">
    <property type="entry name" value="CHROMO"/>
    <property type="match status" value="1"/>
</dbReference>
<accession>A0AAD4F501</accession>
<comment type="subunit">
    <text evidence="2">Component of the NuA4 histone acetyltransferase complex.</text>
</comment>
<feature type="compositionally biased region" description="Basic residues" evidence="4">
    <location>
        <begin position="279"/>
        <end position="294"/>
    </location>
</feature>
<dbReference type="InterPro" id="IPR023779">
    <property type="entry name" value="Chromodomain_CS"/>
</dbReference>
<dbReference type="EMBL" id="JAHCVI010000001">
    <property type="protein sequence ID" value="KAG7293262.1"/>
    <property type="molecule type" value="Genomic_DNA"/>
</dbReference>
<dbReference type="GO" id="GO:0005634">
    <property type="term" value="C:nucleus"/>
    <property type="evidence" value="ECO:0007669"/>
    <property type="project" value="UniProtKB-SubCell"/>
</dbReference>
<feature type="compositionally biased region" description="Low complexity" evidence="4">
    <location>
        <begin position="160"/>
        <end position="175"/>
    </location>
</feature>
<dbReference type="GO" id="GO:0006338">
    <property type="term" value="P:chromatin remodeling"/>
    <property type="evidence" value="ECO:0007669"/>
    <property type="project" value="UniProtKB-ARBA"/>
</dbReference>
<dbReference type="InterPro" id="IPR016197">
    <property type="entry name" value="Chromo-like_dom_sf"/>
</dbReference>
<keyword evidence="7" id="KW-1185">Reference proteome</keyword>
<dbReference type="AlphaFoldDB" id="A0AAD4F501"/>
<feature type="region of interest" description="Disordered" evidence="4">
    <location>
        <begin position="267"/>
        <end position="317"/>
    </location>
</feature>
<comment type="subcellular location">
    <subcellularLocation>
        <location evidence="1">Nucleus</location>
    </subcellularLocation>
</comment>
<dbReference type="Proteomes" id="UP001197093">
    <property type="component" value="Unassembled WGS sequence"/>
</dbReference>
<dbReference type="Gene3D" id="2.40.50.40">
    <property type="match status" value="1"/>
</dbReference>
<dbReference type="InterPro" id="IPR051219">
    <property type="entry name" value="Heterochromatin_chromo-domain"/>
</dbReference>
<evidence type="ECO:0000259" key="5">
    <source>
        <dbReference type="PROSITE" id="PS50013"/>
    </source>
</evidence>
<evidence type="ECO:0000313" key="7">
    <source>
        <dbReference type="Proteomes" id="UP001197093"/>
    </source>
</evidence>
<dbReference type="SUPFAM" id="SSF54160">
    <property type="entry name" value="Chromo domain-like"/>
    <property type="match status" value="1"/>
</dbReference>
<dbReference type="Pfam" id="PF00385">
    <property type="entry name" value="Chromo"/>
    <property type="match status" value="1"/>
</dbReference>
<keyword evidence="3" id="KW-0539">Nucleus</keyword>
<proteinExistence type="predicted"/>
<feature type="compositionally biased region" description="Basic and acidic residues" evidence="4">
    <location>
        <begin position="137"/>
        <end position="152"/>
    </location>
</feature>
<comment type="caution">
    <text evidence="6">The sequence shown here is derived from an EMBL/GenBank/DDBJ whole genome shotgun (WGS) entry which is preliminary data.</text>
</comment>
<reference evidence="6" key="1">
    <citation type="submission" date="2023-02" db="EMBL/GenBank/DDBJ databases">
        <authorList>
            <person name="Palmer J.M."/>
        </authorList>
    </citation>
    <scope>NUCLEOTIDE SEQUENCE</scope>
    <source>
        <strain evidence="6">FW57</strain>
    </source>
</reference>
<dbReference type="InterPro" id="IPR023780">
    <property type="entry name" value="Chromo_domain"/>
</dbReference>
<feature type="compositionally biased region" description="Basic residues" evidence="4">
    <location>
        <begin position="300"/>
        <end position="317"/>
    </location>
</feature>
<evidence type="ECO:0000313" key="6">
    <source>
        <dbReference type="EMBL" id="KAG7293262.1"/>
    </source>
</evidence>
<feature type="compositionally biased region" description="Low complexity" evidence="4">
    <location>
        <begin position="102"/>
        <end position="120"/>
    </location>
</feature>
<feature type="region of interest" description="Disordered" evidence="4">
    <location>
        <begin position="1"/>
        <end position="41"/>
    </location>
</feature>
<protein>
    <recommendedName>
        <fullName evidence="5">Chromo domain-containing protein</fullName>
    </recommendedName>
</protein>
<feature type="domain" description="Chromo" evidence="5">
    <location>
        <begin position="214"/>
        <end position="275"/>
    </location>
</feature>
<dbReference type="PROSITE" id="PS00598">
    <property type="entry name" value="CHROMO_1"/>
    <property type="match status" value="1"/>
</dbReference>
<dbReference type="InterPro" id="IPR000953">
    <property type="entry name" value="Chromo/chromo_shadow_dom"/>
</dbReference>
<dbReference type="PROSITE" id="PS50013">
    <property type="entry name" value="CHROMO_2"/>
    <property type="match status" value="1"/>
</dbReference>
<organism evidence="6 7">
    <name type="scientific">Staphylotrichum longicolle</name>
    <dbReference type="NCBI Taxonomy" id="669026"/>
    <lineage>
        <taxon>Eukaryota</taxon>
        <taxon>Fungi</taxon>
        <taxon>Dikarya</taxon>
        <taxon>Ascomycota</taxon>
        <taxon>Pezizomycotina</taxon>
        <taxon>Sordariomycetes</taxon>
        <taxon>Sordariomycetidae</taxon>
        <taxon>Sordariales</taxon>
        <taxon>Chaetomiaceae</taxon>
        <taxon>Staphylotrichum</taxon>
    </lineage>
</organism>
<feature type="region of interest" description="Disordered" evidence="4">
    <location>
        <begin position="75"/>
        <end position="216"/>
    </location>
</feature>
<evidence type="ECO:0000256" key="4">
    <source>
        <dbReference type="SAM" id="MobiDB-lite"/>
    </source>
</evidence>
<evidence type="ECO:0000256" key="3">
    <source>
        <dbReference type="ARBA" id="ARBA00023242"/>
    </source>
</evidence>
<name>A0AAD4F501_9PEZI</name>
<evidence type="ECO:0000256" key="1">
    <source>
        <dbReference type="ARBA" id="ARBA00004123"/>
    </source>
</evidence>
<gene>
    <name evidence="6" type="ORF">NEMBOFW57_003308</name>
</gene>
<sequence length="317" mass="34001">MPFGEPFYSDGDMSPPLIQSDLLDSVEPESPKDSGADVGPTVVTLDDRAGLINEQPGIPEADMDIQNDIAANFLDSAPSSTLKKRGRPSLSGSATPARSAVAKTPRSSKSTATPKSAARSTGKRKAAEPEPEEPEEPEGHESEENEHEDTPAAKRRRPGRAAGASASARLAAKAANKPTRGRPKSTANQTASKPAKKAGRPKKETNGEVAEDEYEVEDIVDSAIDADTMEHMYLVKWKNYPASQNTWEPRKNLKGSLDLVRKFDAKKKKADAEEAAKKVPAKKTTPGRKPRAAKAVKAVKAAKKAPGRPARKRRARA</sequence>
<dbReference type="PANTHER" id="PTHR22812">
    <property type="entry name" value="CHROMOBOX PROTEIN"/>
    <property type="match status" value="1"/>
</dbReference>
<dbReference type="CDD" id="cd00024">
    <property type="entry name" value="CD_CSD"/>
    <property type="match status" value="1"/>
</dbReference>
<evidence type="ECO:0000256" key="2">
    <source>
        <dbReference type="ARBA" id="ARBA00011353"/>
    </source>
</evidence>